<dbReference type="STRING" id="8840.ENSAPLP00000026873"/>
<proteinExistence type="predicted"/>
<accession>A0A493TM47</accession>
<reference evidence="1 2" key="1">
    <citation type="submission" date="2017-10" db="EMBL/GenBank/DDBJ databases">
        <title>A new Pekin duck reference genome.</title>
        <authorList>
            <person name="Hou Z.-C."/>
            <person name="Zhou Z.-K."/>
            <person name="Zhu F."/>
            <person name="Hou S.-S."/>
        </authorList>
    </citation>
    <scope>NUCLEOTIDE SEQUENCE [LARGE SCALE GENOMIC DNA]</scope>
</reference>
<dbReference type="Ensembl" id="ENSAPLT00000020779.1">
    <property type="protein sequence ID" value="ENSAPLP00000026873.1"/>
    <property type="gene ID" value="ENSAPLG00000020731.1"/>
</dbReference>
<dbReference type="InterPro" id="IPR052133">
    <property type="entry name" value="Immune_Signaling-Apoptosis_Reg"/>
</dbReference>
<sequence length="245" mass="27461">MKAVIFQCCMFFRACHFMNFPLAIAFDCLYFLLCCSSSPSPPPSLGFQKDLLLSQAVVACLETLLEYLYVKNQDVALHVASQPWHRFLLLTLLNGGQKSVLQPEILRLVTLFVRYQSSNVISQKEISLILREAAEANLPELPEATSRALHLFLRQVQSSHCQMEAVEAGTVQTLLEHLSGQRSTCAKHQDIVYPFAELKPLIGDVRVVDVIEIERSLSLLFLTDFQPKANKSAKTGGCYSWLILG</sequence>
<keyword evidence="2" id="KW-1185">Reference proteome</keyword>
<protein>
    <submittedName>
        <fullName evidence="1">Uncharacterized protein</fullName>
    </submittedName>
</protein>
<name>A0A493TM47_ANAPP</name>
<reference evidence="1" key="3">
    <citation type="submission" date="2025-09" db="UniProtKB">
        <authorList>
            <consortium name="Ensembl"/>
        </authorList>
    </citation>
    <scope>IDENTIFICATION</scope>
</reference>
<dbReference type="Proteomes" id="UP000016666">
    <property type="component" value="Chromosome 1"/>
</dbReference>
<evidence type="ECO:0000313" key="1">
    <source>
        <dbReference type="Ensembl" id="ENSAPLP00000026873.1"/>
    </source>
</evidence>
<dbReference type="GeneTree" id="ENSGT00390000002077"/>
<evidence type="ECO:0000313" key="2">
    <source>
        <dbReference type="Proteomes" id="UP000016666"/>
    </source>
</evidence>
<organism evidence="1 2">
    <name type="scientific">Anas platyrhynchos platyrhynchos</name>
    <name type="common">Northern mallard</name>
    <dbReference type="NCBI Taxonomy" id="8840"/>
    <lineage>
        <taxon>Eukaryota</taxon>
        <taxon>Metazoa</taxon>
        <taxon>Chordata</taxon>
        <taxon>Craniata</taxon>
        <taxon>Vertebrata</taxon>
        <taxon>Euteleostomi</taxon>
        <taxon>Archelosauria</taxon>
        <taxon>Archosauria</taxon>
        <taxon>Dinosauria</taxon>
        <taxon>Saurischia</taxon>
        <taxon>Theropoda</taxon>
        <taxon>Coelurosauria</taxon>
        <taxon>Aves</taxon>
        <taxon>Neognathae</taxon>
        <taxon>Galloanserae</taxon>
        <taxon>Anseriformes</taxon>
        <taxon>Anatidae</taxon>
        <taxon>Anatinae</taxon>
        <taxon>Anas</taxon>
    </lineage>
</organism>
<dbReference type="AlphaFoldDB" id="A0A493TM47"/>
<reference evidence="1" key="2">
    <citation type="submission" date="2025-08" db="UniProtKB">
        <authorList>
            <consortium name="Ensembl"/>
        </authorList>
    </citation>
    <scope>IDENTIFICATION</scope>
</reference>
<dbReference type="PANTHER" id="PTHR12044">
    <property type="entry name" value="BCL2 INTERACTING MEDIATOR OF CELL DEATH"/>
    <property type="match status" value="1"/>
</dbReference>
<dbReference type="PANTHER" id="PTHR12044:SF14">
    <property type="entry name" value="MEIOTIC DOUBLE-STRANDED BREAK FORMATION PROTEIN 1"/>
    <property type="match status" value="1"/>
</dbReference>
<dbReference type="GO" id="GO:0007127">
    <property type="term" value="P:meiosis I"/>
    <property type="evidence" value="ECO:0007669"/>
    <property type="project" value="TreeGrafter"/>
</dbReference>